<dbReference type="EMBL" id="CP085043">
    <property type="protein sequence ID" value="UZF16128.1"/>
    <property type="molecule type" value="Genomic_DNA"/>
</dbReference>
<accession>A0ABY6NFP1</accession>
<proteinExistence type="predicted"/>
<name>A0ABY6NFP1_RALSL</name>
<organism evidence="1">
    <name type="scientific">Ralstonia solanacearum</name>
    <name type="common">Pseudomonas solanacearum</name>
    <dbReference type="NCBI Taxonomy" id="305"/>
    <lineage>
        <taxon>Bacteria</taxon>
        <taxon>Pseudomonadati</taxon>
        <taxon>Pseudomonadota</taxon>
        <taxon>Betaproteobacteria</taxon>
        <taxon>Burkholderiales</taxon>
        <taxon>Burkholderiaceae</taxon>
        <taxon>Ralstonia</taxon>
        <taxon>Ralstonia solanacearum species complex</taxon>
    </lineage>
</organism>
<gene>
    <name evidence="1" type="ORF">LH706_06720</name>
</gene>
<reference evidence="1" key="1">
    <citation type="submission" date="2021-10" db="EMBL/GenBank/DDBJ databases">
        <title>Complete genome sequences of five Ralstonia solancearum strains isolated from sunflower.</title>
        <authorList>
            <person name="She X."/>
            <person name="He Z."/>
        </authorList>
    </citation>
    <scope>NUCLEOTIDE SEQUENCE</scope>
    <source>
        <strain evidence="1">RS638</strain>
    </source>
</reference>
<protein>
    <submittedName>
        <fullName evidence="1">Uncharacterized protein</fullName>
    </submittedName>
</protein>
<sequence>MDDNKTVVPYDKNTKEFIGADEAIHYIKTGQMEAYEIFAPKHPWSRPEFVSSSTYPEGGFGDFSGNENTDPIPYLNLRDLNKFLDAGIKFDHHVFVKNAIDIAYDAPAISKIIFDNGAKECVTEKDKVQLEKLARKTGASCYQELLSIVDEELKNRSEPQPHSFREKISGLRDKFLGNKNSNDINLRM</sequence>
<evidence type="ECO:0000313" key="1">
    <source>
        <dbReference type="EMBL" id="UZF16128.1"/>
    </source>
</evidence>